<accession>A0A8H3M4L8</accession>
<name>A0A8H3M4L8_9GLOM</name>
<organism evidence="1 2">
    <name type="scientific">Rhizophagus clarus</name>
    <dbReference type="NCBI Taxonomy" id="94130"/>
    <lineage>
        <taxon>Eukaryota</taxon>
        <taxon>Fungi</taxon>
        <taxon>Fungi incertae sedis</taxon>
        <taxon>Mucoromycota</taxon>
        <taxon>Glomeromycotina</taxon>
        <taxon>Glomeromycetes</taxon>
        <taxon>Glomerales</taxon>
        <taxon>Glomeraceae</taxon>
        <taxon>Rhizophagus</taxon>
    </lineage>
</organism>
<gene>
    <name evidence="1" type="ORF">RCL2_002429800</name>
</gene>
<dbReference type="AlphaFoldDB" id="A0A8H3M4L8"/>
<evidence type="ECO:0000313" key="2">
    <source>
        <dbReference type="Proteomes" id="UP000615446"/>
    </source>
</evidence>
<dbReference type="Proteomes" id="UP000615446">
    <property type="component" value="Unassembled WGS sequence"/>
</dbReference>
<protein>
    <submittedName>
        <fullName evidence="1">Uncharacterized protein</fullName>
    </submittedName>
</protein>
<reference evidence="1" key="1">
    <citation type="submission" date="2019-10" db="EMBL/GenBank/DDBJ databases">
        <title>Conservation and host-specific expression of non-tandemly repeated heterogenous ribosome RNA gene in arbuscular mycorrhizal fungi.</title>
        <authorList>
            <person name="Maeda T."/>
            <person name="Kobayashi Y."/>
            <person name="Nakagawa T."/>
            <person name="Ezawa T."/>
            <person name="Yamaguchi K."/>
            <person name="Bino T."/>
            <person name="Nishimoto Y."/>
            <person name="Shigenobu S."/>
            <person name="Kawaguchi M."/>
        </authorList>
    </citation>
    <scope>NUCLEOTIDE SEQUENCE</scope>
    <source>
        <strain evidence="1">HR1</strain>
    </source>
</reference>
<sequence length="442" mass="51314">MNKISNDTSNKYPFLAPDCLDLLLNIYGKILFCLRGLFKTSNDESSSNCFENMKYDDDDISDDEYELNELESEKSQNYKNPVFVLHQKVLAFAIFKQLLASCNKLDVSDMALFSQNSTIPNIILIPGCHTAFSDITEFKFFQQGIYGDVERAKIIYTDINLCLNPWCSWSYIMLNLAIVYSKFFLGCKNLEEIRLIKCRNLYVSNQLNQDQVLESEGLKLREIFWKENTHIHYKYIVSLIKGANNNLRTFIFISANRANITDANEILNALAQFCPNINLLAIMDVYACYSHLVKLFKSHPWEKITYLTLGSDGYSTQNIVLQKLPPYLPASLQELSIANKYYLRTKRRLEAVRDYIKEKGTLKILNLSIFKALTGLSNFIYYNTNPFVKKNLASKLRDAHLIGLWAELTLELYWNYINTSELMMDPNKKVESYWFERNKVTV</sequence>
<comment type="caution">
    <text evidence="1">The sequence shown here is derived from an EMBL/GenBank/DDBJ whole genome shotgun (WGS) entry which is preliminary data.</text>
</comment>
<proteinExistence type="predicted"/>
<dbReference type="OrthoDB" id="2318946at2759"/>
<evidence type="ECO:0000313" key="1">
    <source>
        <dbReference type="EMBL" id="GES97721.1"/>
    </source>
</evidence>
<dbReference type="EMBL" id="BLAL01000261">
    <property type="protein sequence ID" value="GES97721.1"/>
    <property type="molecule type" value="Genomic_DNA"/>
</dbReference>